<accession>A0A2P7QVB8</accession>
<feature type="transmembrane region" description="Helical" evidence="1">
    <location>
        <begin position="65"/>
        <end position="84"/>
    </location>
</feature>
<protein>
    <submittedName>
        <fullName evidence="2">Uncharacterized protein</fullName>
    </submittedName>
</protein>
<comment type="caution">
    <text evidence="2">The sequence shown here is derived from an EMBL/GenBank/DDBJ whole genome shotgun (WGS) entry which is preliminary data.</text>
</comment>
<keyword evidence="3" id="KW-1185">Reference proteome</keyword>
<keyword evidence="1" id="KW-0812">Transmembrane</keyword>
<organism evidence="2 3">
    <name type="scientific">Allosphingosinicella deserti</name>
    <dbReference type="NCBI Taxonomy" id="2116704"/>
    <lineage>
        <taxon>Bacteria</taxon>
        <taxon>Pseudomonadati</taxon>
        <taxon>Pseudomonadota</taxon>
        <taxon>Alphaproteobacteria</taxon>
        <taxon>Sphingomonadales</taxon>
        <taxon>Sphingomonadaceae</taxon>
        <taxon>Allosphingosinicella</taxon>
    </lineage>
</organism>
<proteinExistence type="predicted"/>
<feature type="transmembrane region" description="Helical" evidence="1">
    <location>
        <begin position="96"/>
        <end position="114"/>
    </location>
</feature>
<reference evidence="2 3" key="1">
    <citation type="submission" date="2018-03" db="EMBL/GenBank/DDBJ databases">
        <title>The draft genome of Sphingosinicella sp. GL-C-18.</title>
        <authorList>
            <person name="Liu L."/>
            <person name="Li L."/>
            <person name="Liang L."/>
            <person name="Zhang X."/>
            <person name="Wang T."/>
        </authorList>
    </citation>
    <scope>NUCLEOTIDE SEQUENCE [LARGE SCALE GENOMIC DNA]</scope>
    <source>
        <strain evidence="2 3">GL-C-18</strain>
    </source>
</reference>
<evidence type="ECO:0000313" key="2">
    <source>
        <dbReference type="EMBL" id="PSJ41921.1"/>
    </source>
</evidence>
<name>A0A2P7QVB8_9SPHN</name>
<feature type="transmembrane region" description="Helical" evidence="1">
    <location>
        <begin position="37"/>
        <end position="59"/>
    </location>
</feature>
<evidence type="ECO:0000256" key="1">
    <source>
        <dbReference type="SAM" id="Phobius"/>
    </source>
</evidence>
<gene>
    <name evidence="2" type="ORF">C7I55_06565</name>
</gene>
<keyword evidence="1" id="KW-0472">Membrane</keyword>
<feature type="transmembrane region" description="Helical" evidence="1">
    <location>
        <begin position="6"/>
        <end position="25"/>
    </location>
</feature>
<dbReference type="RefSeq" id="WP_106512086.1">
    <property type="nucleotide sequence ID" value="NZ_PXYI01000002.1"/>
</dbReference>
<dbReference type="EMBL" id="PXYI01000002">
    <property type="protein sequence ID" value="PSJ41921.1"/>
    <property type="molecule type" value="Genomic_DNA"/>
</dbReference>
<dbReference type="Proteomes" id="UP000241167">
    <property type="component" value="Unassembled WGS sequence"/>
</dbReference>
<sequence length="171" mass="18477">MGTAYIILTHTPLYVWVLLVLLLFLGARRLKERRTHLALAALAPASFFVWSVATAALLFFGGDKAAASIAWPLAFLGGALSGPIRTVPRPSHVHGWVFHYAATRLPLTVYLLLWSTRYGLGIWAGFVPAMAGTLGLVALALSAFTAGRTFADFLPLLLIALRAQKKGMFAN</sequence>
<feature type="transmembrane region" description="Helical" evidence="1">
    <location>
        <begin position="120"/>
        <end position="144"/>
    </location>
</feature>
<keyword evidence="1" id="KW-1133">Transmembrane helix</keyword>
<dbReference type="AlphaFoldDB" id="A0A2P7QVB8"/>
<evidence type="ECO:0000313" key="3">
    <source>
        <dbReference type="Proteomes" id="UP000241167"/>
    </source>
</evidence>